<feature type="domain" description="ACT" evidence="3">
    <location>
        <begin position="187"/>
        <end position="264"/>
    </location>
</feature>
<dbReference type="PANTHER" id="PTHR31096:SF5">
    <property type="entry name" value="ACT DOMAIN-CONTAINING PROTEIN ACR3"/>
    <property type="match status" value="1"/>
</dbReference>
<dbReference type="Pfam" id="PF01842">
    <property type="entry name" value="ACT"/>
    <property type="match status" value="2"/>
</dbReference>
<evidence type="ECO:0000259" key="3">
    <source>
        <dbReference type="PROSITE" id="PS51671"/>
    </source>
</evidence>
<dbReference type="InterPro" id="IPR040217">
    <property type="entry name" value="ACR1-12"/>
</dbReference>
<proteinExistence type="predicted"/>
<evidence type="ECO:0000313" key="5">
    <source>
        <dbReference type="Proteomes" id="UP000233837"/>
    </source>
</evidence>
<organism evidence="4 5">
    <name type="scientific">Dendrobium catenatum</name>
    <dbReference type="NCBI Taxonomy" id="906689"/>
    <lineage>
        <taxon>Eukaryota</taxon>
        <taxon>Viridiplantae</taxon>
        <taxon>Streptophyta</taxon>
        <taxon>Embryophyta</taxon>
        <taxon>Tracheophyta</taxon>
        <taxon>Spermatophyta</taxon>
        <taxon>Magnoliopsida</taxon>
        <taxon>Liliopsida</taxon>
        <taxon>Asparagales</taxon>
        <taxon>Orchidaceae</taxon>
        <taxon>Epidendroideae</taxon>
        <taxon>Malaxideae</taxon>
        <taxon>Dendrobiinae</taxon>
        <taxon>Dendrobium</taxon>
    </lineage>
</organism>
<reference evidence="4 5" key="1">
    <citation type="journal article" date="2016" name="Sci. Rep.">
        <title>The Dendrobium catenatum Lindl. genome sequence provides insights into polysaccharide synthase, floral development and adaptive evolution.</title>
        <authorList>
            <person name="Zhang G.Q."/>
            <person name="Xu Q."/>
            <person name="Bian C."/>
            <person name="Tsai W.C."/>
            <person name="Yeh C.M."/>
            <person name="Liu K.W."/>
            <person name="Yoshida K."/>
            <person name="Zhang L.S."/>
            <person name="Chang S.B."/>
            <person name="Chen F."/>
            <person name="Shi Y."/>
            <person name="Su Y.Y."/>
            <person name="Zhang Y.Q."/>
            <person name="Chen L.J."/>
            <person name="Yin Y."/>
            <person name="Lin M."/>
            <person name="Huang H."/>
            <person name="Deng H."/>
            <person name="Wang Z.W."/>
            <person name="Zhu S.L."/>
            <person name="Zhao X."/>
            <person name="Deng C."/>
            <person name="Niu S.C."/>
            <person name="Huang J."/>
            <person name="Wang M."/>
            <person name="Liu G.H."/>
            <person name="Yang H.J."/>
            <person name="Xiao X.J."/>
            <person name="Hsiao Y.Y."/>
            <person name="Wu W.L."/>
            <person name="Chen Y.Y."/>
            <person name="Mitsuda N."/>
            <person name="Ohme-Takagi M."/>
            <person name="Luo Y.B."/>
            <person name="Van de Peer Y."/>
            <person name="Liu Z.J."/>
        </authorList>
    </citation>
    <scope>NUCLEOTIDE SEQUENCE [LARGE SCALE GENOMIC DNA]</scope>
    <source>
        <tissue evidence="4">The whole plant</tissue>
    </source>
</reference>
<sequence>MHSIGDYNIIELIGTDGPGLLSEIFAVLANLHFNVLVAEVWTHNMRVACVFYVNDEATSQAVSDLNQLSMMEQQLNNLLRARGDDVRGARTNFGMSSIHLGRRLHQLMFANKDYESDDKQKEKSMTTIKPVITIDRCEDKGYSVVNIRCKDRSKLLFDIVCTLTDMQFVVFHASVSSDGLYATQGFSLEICGRDRVGLLSDVTRILREQGLSVTRADVTTIGEQAMNVFYVRDASGNPVEMKMVEALRREIGQTVMLNVKRVPSSTKPPKSSGLSKTSFSFGSFLGRFLH</sequence>
<dbReference type="InterPro" id="IPR002912">
    <property type="entry name" value="ACT_dom"/>
</dbReference>
<feature type="domain" description="ACT" evidence="3">
    <location>
        <begin position="9"/>
        <end position="89"/>
    </location>
</feature>
<dbReference type="Proteomes" id="UP000233837">
    <property type="component" value="Unassembled WGS sequence"/>
</dbReference>
<keyword evidence="5" id="KW-1185">Reference proteome</keyword>
<dbReference type="GO" id="GO:0016597">
    <property type="term" value="F:amino acid binding"/>
    <property type="evidence" value="ECO:0007669"/>
    <property type="project" value="UniProtKB-UniRule"/>
</dbReference>
<evidence type="ECO:0000256" key="2">
    <source>
        <dbReference type="RuleBase" id="RU369043"/>
    </source>
</evidence>
<dbReference type="Gene3D" id="3.30.70.260">
    <property type="match status" value="2"/>
</dbReference>
<protein>
    <recommendedName>
        <fullName evidence="2">ACT domain-containing protein ACR</fullName>
    </recommendedName>
    <alternativeName>
        <fullName evidence="2">Protein ACT DOMAIN REPEATS</fullName>
    </alternativeName>
</protein>
<accession>A0A2I0VTD9</accession>
<name>A0A2I0VTD9_9ASPA</name>
<dbReference type="SUPFAM" id="SSF55021">
    <property type="entry name" value="ACT-like"/>
    <property type="match status" value="2"/>
</dbReference>
<dbReference type="EMBL" id="KZ503249">
    <property type="protein sequence ID" value="PKU66680.1"/>
    <property type="molecule type" value="Genomic_DNA"/>
</dbReference>
<dbReference type="PROSITE" id="PS51671">
    <property type="entry name" value="ACT"/>
    <property type="match status" value="2"/>
</dbReference>
<evidence type="ECO:0000313" key="4">
    <source>
        <dbReference type="EMBL" id="PKU66680.1"/>
    </source>
</evidence>
<evidence type="ECO:0000256" key="1">
    <source>
        <dbReference type="ARBA" id="ARBA00022737"/>
    </source>
</evidence>
<reference evidence="4 5" key="2">
    <citation type="journal article" date="2017" name="Nature">
        <title>The Apostasia genome and the evolution of orchids.</title>
        <authorList>
            <person name="Zhang G.Q."/>
            <person name="Liu K.W."/>
            <person name="Li Z."/>
            <person name="Lohaus R."/>
            <person name="Hsiao Y.Y."/>
            <person name="Niu S.C."/>
            <person name="Wang J.Y."/>
            <person name="Lin Y.C."/>
            <person name="Xu Q."/>
            <person name="Chen L.J."/>
            <person name="Yoshida K."/>
            <person name="Fujiwara S."/>
            <person name="Wang Z.W."/>
            <person name="Zhang Y.Q."/>
            <person name="Mitsuda N."/>
            <person name="Wang M."/>
            <person name="Liu G.H."/>
            <person name="Pecoraro L."/>
            <person name="Huang H.X."/>
            <person name="Xiao X.J."/>
            <person name="Lin M."/>
            <person name="Wu X.Y."/>
            <person name="Wu W.L."/>
            <person name="Chen Y.Y."/>
            <person name="Chang S.B."/>
            <person name="Sakamoto S."/>
            <person name="Ohme-Takagi M."/>
            <person name="Yagi M."/>
            <person name="Zeng S.J."/>
            <person name="Shen C.Y."/>
            <person name="Yeh C.M."/>
            <person name="Luo Y.B."/>
            <person name="Tsai W.C."/>
            <person name="Van de Peer Y."/>
            <person name="Liu Z.J."/>
        </authorList>
    </citation>
    <scope>NUCLEOTIDE SEQUENCE [LARGE SCALE GENOMIC DNA]</scope>
    <source>
        <tissue evidence="4">The whole plant</tissue>
    </source>
</reference>
<gene>
    <name evidence="4" type="ORF">MA16_Dca022500</name>
</gene>
<dbReference type="InterPro" id="IPR045865">
    <property type="entry name" value="ACT-like_dom_sf"/>
</dbReference>
<keyword evidence="1 2" id="KW-0677">Repeat</keyword>
<comment type="function">
    <text evidence="2">Binds amino acids.</text>
</comment>
<dbReference type="PANTHER" id="PTHR31096">
    <property type="entry name" value="ACT DOMAIN-CONTAINING PROTEIN ACR4-RELATED"/>
    <property type="match status" value="1"/>
</dbReference>
<dbReference type="AlphaFoldDB" id="A0A2I0VTD9"/>